<feature type="region of interest" description="Disordered" evidence="2">
    <location>
        <begin position="413"/>
        <end position="475"/>
    </location>
</feature>
<feature type="domain" description="Replicative helicase loading/DNA remodeling protein DnaB N-terminal winged helix" evidence="4">
    <location>
        <begin position="10"/>
        <end position="178"/>
    </location>
</feature>
<organism evidence="5 6">
    <name type="scientific">Brevibacillus laterosporus LMG 15441</name>
    <dbReference type="NCBI Taxonomy" id="1042163"/>
    <lineage>
        <taxon>Bacteria</taxon>
        <taxon>Bacillati</taxon>
        <taxon>Bacillota</taxon>
        <taxon>Bacilli</taxon>
        <taxon>Bacillales</taxon>
        <taxon>Paenibacillaceae</taxon>
        <taxon>Brevibacillus</taxon>
    </lineage>
</organism>
<dbReference type="Pfam" id="PF07261">
    <property type="entry name" value="DnaB_2"/>
    <property type="match status" value="1"/>
</dbReference>
<keyword evidence="5" id="KW-0067">ATP-binding</keyword>
<comment type="similarity">
    <text evidence="1">Belongs to the DnaB/DnaD family.</text>
</comment>
<evidence type="ECO:0000259" key="3">
    <source>
        <dbReference type="Pfam" id="PF07261"/>
    </source>
</evidence>
<feature type="domain" description="DnaB/C C-terminal" evidence="3">
    <location>
        <begin position="330"/>
        <end position="400"/>
    </location>
</feature>
<accession>A0A075R0A3</accession>
<dbReference type="eggNOG" id="COG3611">
    <property type="taxonomic scope" value="Bacteria"/>
</dbReference>
<dbReference type="EMBL" id="CP007806">
    <property type="protein sequence ID" value="AIG25274.1"/>
    <property type="molecule type" value="Genomic_DNA"/>
</dbReference>
<dbReference type="HOGENOM" id="CLU_040783_0_0_9"/>
<dbReference type="Gene3D" id="1.10.10.630">
    <property type="entry name" value="DnaD domain-like"/>
    <property type="match status" value="1"/>
</dbReference>
<dbReference type="InterPro" id="IPR058660">
    <property type="entry name" value="WHD_DnaB"/>
</dbReference>
<dbReference type="InterPro" id="IPR034829">
    <property type="entry name" value="DnaD-like_sf"/>
</dbReference>
<evidence type="ECO:0000256" key="2">
    <source>
        <dbReference type="SAM" id="MobiDB-lite"/>
    </source>
</evidence>
<dbReference type="Proteomes" id="UP000005850">
    <property type="component" value="Chromosome"/>
</dbReference>
<reference evidence="5 6" key="1">
    <citation type="journal article" date="2011" name="J. Bacteriol.">
        <title>Genome sequence of Brevibacillus laterosporus LMG 15441, a pathogen of invertebrates.</title>
        <authorList>
            <person name="Djukic M."/>
            <person name="Poehlein A."/>
            <person name="Thurmer A."/>
            <person name="Daniel R."/>
        </authorList>
    </citation>
    <scope>NUCLEOTIDE SEQUENCE [LARGE SCALE GENOMIC DNA]</scope>
    <source>
        <strain evidence="5 6">LMG 15441</strain>
    </source>
</reference>
<dbReference type="RefSeq" id="WP_003335221.1">
    <property type="nucleotide sequence ID" value="NZ_CP007806.1"/>
</dbReference>
<dbReference type="GO" id="GO:0004386">
    <property type="term" value="F:helicase activity"/>
    <property type="evidence" value="ECO:0007669"/>
    <property type="project" value="UniProtKB-KW"/>
</dbReference>
<keyword evidence="6" id="KW-1185">Reference proteome</keyword>
<dbReference type="AlphaFoldDB" id="A0A075R0A3"/>
<evidence type="ECO:0000259" key="4">
    <source>
        <dbReference type="Pfam" id="PF25888"/>
    </source>
</evidence>
<evidence type="ECO:0000313" key="6">
    <source>
        <dbReference type="Proteomes" id="UP000005850"/>
    </source>
</evidence>
<keyword evidence="5" id="KW-0347">Helicase</keyword>
<gene>
    <name evidence="5" type="primary">dnaB</name>
    <name evidence="5" type="ORF">BRLA_c009330</name>
</gene>
<dbReference type="Pfam" id="PF25888">
    <property type="entry name" value="WHD_DnaB"/>
    <property type="match status" value="1"/>
</dbReference>
<evidence type="ECO:0000313" key="5">
    <source>
        <dbReference type="EMBL" id="AIG25274.1"/>
    </source>
</evidence>
<proteinExistence type="inferred from homology"/>
<protein>
    <submittedName>
        <fullName evidence="5">Replicative DNA helicase loader DnaB</fullName>
    </submittedName>
</protein>
<name>A0A075R0A3_BRELA</name>
<dbReference type="InterPro" id="IPR006343">
    <property type="entry name" value="DnaB/C_C"/>
</dbReference>
<dbReference type="STRING" id="1042163.BRLA_c009330"/>
<sequence>MRVMWNELAPNDRYLVRFIRPLSMMEMGFITHLYLPLLGVSSYSLYQLLMHEVDEKSGAASEGTHRSLMMMTSLPLDRLLQARERLEAMDLLKVRRRENREHDFFYEYIVLPPLTPAQFFQEDILPVMLLNQVGKVKYEQLRRTYADQLWGNLAEEYPYEEDVTKRFYEVYHNLSASELEIRPGSETDRFFAHMQEKHPTASLANHYEAEPDKQLDLSFLRASLPSHVQASKVVTQESIPFFYQLLAFYQVDSYLLSQELRDWNLYDSQGTLSTELLRKRIRERYVNNQLTRERRSLADAYLEHLGPGKIPAPGTEVFLRICRELSPLIILEQAVGGRISRAFLERAESLVFTDSMPSEVVNALLLYAMRETKMELPKAYVETIRDSWKAKAISTVEEAVRVILERAEAKNQAMENQTAQSLAASQKGGLSSNRGRRSNSRALLQDKLPAAVQRQLDREEAEAVDTDRKKRVKQVKKTIMDDPELKELYESLRQPMKGGEH</sequence>
<evidence type="ECO:0000256" key="1">
    <source>
        <dbReference type="ARBA" id="ARBA00093462"/>
    </source>
</evidence>
<dbReference type="KEGG" id="blr:BRLA_c009330"/>
<keyword evidence="5" id="KW-0547">Nucleotide-binding</keyword>
<feature type="compositionally biased region" description="Polar residues" evidence="2">
    <location>
        <begin position="413"/>
        <end position="424"/>
    </location>
</feature>
<keyword evidence="5" id="KW-0378">Hydrolase</keyword>